<gene>
    <name evidence="1" type="ORF">FE257_009302</name>
</gene>
<evidence type="ECO:0000313" key="1">
    <source>
        <dbReference type="EMBL" id="KAF9888038.1"/>
    </source>
</evidence>
<evidence type="ECO:0000313" key="2">
    <source>
        <dbReference type="Proteomes" id="UP001194746"/>
    </source>
</evidence>
<dbReference type="EMBL" id="VCAU01000052">
    <property type="protein sequence ID" value="KAF9888038.1"/>
    <property type="molecule type" value="Genomic_DNA"/>
</dbReference>
<name>A0AAD4CKR7_ASPNN</name>
<keyword evidence="2" id="KW-1185">Reference proteome</keyword>
<accession>A0AAD4CKR7</accession>
<protein>
    <submittedName>
        <fullName evidence="1">Uncharacterized protein</fullName>
    </submittedName>
</protein>
<dbReference type="AlphaFoldDB" id="A0AAD4CKR7"/>
<proteinExistence type="predicted"/>
<reference evidence="1" key="1">
    <citation type="journal article" date="2019" name="Beilstein J. Org. Chem.">
        <title>Nanangenines: drimane sesquiterpenoids as the dominant metabolite cohort of a novel Australian fungus, Aspergillus nanangensis.</title>
        <authorList>
            <person name="Lacey H.J."/>
            <person name="Gilchrist C.L.M."/>
            <person name="Crombie A."/>
            <person name="Kalaitzis J.A."/>
            <person name="Vuong D."/>
            <person name="Rutledge P.J."/>
            <person name="Turner P."/>
            <person name="Pitt J.I."/>
            <person name="Lacey E."/>
            <person name="Chooi Y.H."/>
            <person name="Piggott A.M."/>
        </authorList>
    </citation>
    <scope>NUCLEOTIDE SEQUENCE</scope>
    <source>
        <strain evidence="1">MST-FP2251</strain>
    </source>
</reference>
<reference evidence="1" key="2">
    <citation type="submission" date="2020-02" db="EMBL/GenBank/DDBJ databases">
        <authorList>
            <person name="Gilchrist C.L.M."/>
            <person name="Chooi Y.-H."/>
        </authorList>
    </citation>
    <scope>NUCLEOTIDE SEQUENCE</scope>
    <source>
        <strain evidence="1">MST-FP2251</strain>
    </source>
</reference>
<sequence>MTFHVLAINWGEGENTTGFGYRWNIITADRATADILYHVLDENKEPMQGRKIGYMGRPNPQLWTFSSDPELKYAIQALDEGKANVQNREHAQSLRGNVFIQWLGGNESDRSMRQIVPPNNLVDYVHEGVYFIRSKHRPEQYWSFHKDMIIPSSTYRSRFRIKVQSTSKSGQVVVDTDTVKLYVLTTDDRGEREIRLDHSRRLVMAEGQSELTFPFEKLRTGKFHNRTWPNSQDETYVVAKDNDFQGGDVWELLN</sequence>
<dbReference type="Proteomes" id="UP001194746">
    <property type="component" value="Unassembled WGS sequence"/>
</dbReference>
<comment type="caution">
    <text evidence="1">The sequence shown here is derived from an EMBL/GenBank/DDBJ whole genome shotgun (WGS) entry which is preliminary data.</text>
</comment>
<organism evidence="1 2">
    <name type="scientific">Aspergillus nanangensis</name>
    <dbReference type="NCBI Taxonomy" id="2582783"/>
    <lineage>
        <taxon>Eukaryota</taxon>
        <taxon>Fungi</taxon>
        <taxon>Dikarya</taxon>
        <taxon>Ascomycota</taxon>
        <taxon>Pezizomycotina</taxon>
        <taxon>Eurotiomycetes</taxon>
        <taxon>Eurotiomycetidae</taxon>
        <taxon>Eurotiales</taxon>
        <taxon>Aspergillaceae</taxon>
        <taxon>Aspergillus</taxon>
        <taxon>Aspergillus subgen. Circumdati</taxon>
    </lineage>
</organism>